<sequence>MQVGCGAEAPDGVEQASDVGSISLALVGTSVTGATYRLSNAWFDIYGPTSRLVYGSTDTPVITEVLPVGRYDVYLEQYWVLERWTGFSYQPVQAVLTSPNPLQVFINEGTTSTVVFQFRADGDIISVGQGSLDIAIGVDDTAAPREDSDAACSNGYDDDGDGLADCADPECQWLPFCAPPREDSDAACSNGYDDDGDGLADCADPECQWLPWCATWREDNDAACSNGYDDDGDGLADCADPECQWLPWCAPPREDTDAACSNGYDDDGDGLADCADPECQWLPWCAPPREDTDAACSNGYDDDGDWLTDCADPECQWLPWCAPPREDTDAACSNGYDDDGDGLADCADPECQWLPFCAPPGIAAQFTDTLGDDIPAMWPAAVLADATDADDIVLECRECADCGTLRWSLASVGFSPEQLSEMTYYFTTKEETAGGEEDIVQWPAGCVDCFGTSCYPQYNFVYWRMGSGLVHFHLTETVADCSASVWNVMGPRDTDGSEGNLCRSGVVGGVTQQPNKTGEWFQISIVNPR</sequence>
<proteinExistence type="predicted"/>
<protein>
    <submittedName>
        <fullName evidence="1">Uncharacterized protein</fullName>
    </submittedName>
</protein>
<reference evidence="1 2" key="1">
    <citation type="submission" date="2015-09" db="EMBL/GenBank/DDBJ databases">
        <title>Sorangium comparison.</title>
        <authorList>
            <person name="Zaburannyi N."/>
            <person name="Bunk B."/>
            <person name="Overmann J."/>
            <person name="Mueller R."/>
        </authorList>
    </citation>
    <scope>NUCLEOTIDE SEQUENCE [LARGE SCALE GENOMIC DNA]</scope>
    <source>
        <strain evidence="1 2">So ce26</strain>
    </source>
</reference>
<dbReference type="AlphaFoldDB" id="A0A2L0EJX0"/>
<accession>A0A2L0EJX0</accession>
<dbReference type="EMBL" id="CP012673">
    <property type="protein sequence ID" value="AUX39576.1"/>
    <property type="molecule type" value="Genomic_DNA"/>
</dbReference>
<dbReference type="Proteomes" id="UP000238348">
    <property type="component" value="Chromosome"/>
</dbReference>
<evidence type="ECO:0000313" key="2">
    <source>
        <dbReference type="Proteomes" id="UP000238348"/>
    </source>
</evidence>
<gene>
    <name evidence="1" type="ORF">SOCE26_009700</name>
</gene>
<name>A0A2L0EJX0_SORCE</name>
<organism evidence="1 2">
    <name type="scientific">Sorangium cellulosum</name>
    <name type="common">Polyangium cellulosum</name>
    <dbReference type="NCBI Taxonomy" id="56"/>
    <lineage>
        <taxon>Bacteria</taxon>
        <taxon>Pseudomonadati</taxon>
        <taxon>Myxococcota</taxon>
        <taxon>Polyangia</taxon>
        <taxon>Polyangiales</taxon>
        <taxon>Polyangiaceae</taxon>
        <taxon>Sorangium</taxon>
    </lineage>
</organism>
<evidence type="ECO:0000313" key="1">
    <source>
        <dbReference type="EMBL" id="AUX39576.1"/>
    </source>
</evidence>
<dbReference type="NCBIfam" id="NF033662">
    <property type="entry name" value="acid_disulf_rpt"/>
    <property type="match status" value="6"/>
</dbReference>